<dbReference type="PROSITE" id="PS01289">
    <property type="entry name" value="TSC22"/>
    <property type="match status" value="1"/>
</dbReference>
<dbReference type="GO" id="GO:0006357">
    <property type="term" value="P:regulation of transcription by RNA polymerase II"/>
    <property type="evidence" value="ECO:0007669"/>
    <property type="project" value="InterPro"/>
</dbReference>
<evidence type="ECO:0000313" key="9">
    <source>
        <dbReference type="EMBL" id="KAK3771111.1"/>
    </source>
</evidence>
<keyword evidence="4" id="KW-0963">Cytoplasm</keyword>
<evidence type="ECO:0000256" key="1">
    <source>
        <dbReference type="ARBA" id="ARBA00004123"/>
    </source>
</evidence>
<dbReference type="EMBL" id="JAWDGP010003771">
    <property type="protein sequence ID" value="KAK3771111.1"/>
    <property type="molecule type" value="Genomic_DNA"/>
</dbReference>
<evidence type="ECO:0000256" key="2">
    <source>
        <dbReference type="ARBA" id="ARBA00004496"/>
    </source>
</evidence>
<name>A0AAE0ZLI2_9GAST</name>
<dbReference type="InterPro" id="IPR047862">
    <property type="entry name" value="TSC22/BUN_CS"/>
</dbReference>
<reference evidence="9" key="1">
    <citation type="journal article" date="2023" name="G3 (Bethesda)">
        <title>A reference genome for the long-term kleptoplast-retaining sea slug Elysia crispata morphotype clarki.</title>
        <authorList>
            <person name="Eastman K.E."/>
            <person name="Pendleton A.L."/>
            <person name="Shaikh M.A."/>
            <person name="Suttiyut T."/>
            <person name="Ogas R."/>
            <person name="Tomko P."/>
            <person name="Gavelis G."/>
            <person name="Widhalm J.R."/>
            <person name="Wisecaver J.H."/>
        </authorList>
    </citation>
    <scope>NUCLEOTIDE SEQUENCE</scope>
    <source>
        <strain evidence="9">ECLA1</strain>
    </source>
</reference>
<keyword evidence="10" id="KW-1185">Reference proteome</keyword>
<evidence type="ECO:0000256" key="5">
    <source>
        <dbReference type="ARBA" id="ARBA00023015"/>
    </source>
</evidence>
<dbReference type="Pfam" id="PF01166">
    <property type="entry name" value="TSC22"/>
    <property type="match status" value="1"/>
</dbReference>
<feature type="region of interest" description="Disordered" evidence="8">
    <location>
        <begin position="110"/>
        <end position="202"/>
    </location>
</feature>
<evidence type="ECO:0000256" key="8">
    <source>
        <dbReference type="SAM" id="MobiDB-lite"/>
    </source>
</evidence>
<comment type="subcellular location">
    <subcellularLocation>
        <location evidence="2">Cytoplasm</location>
    </subcellularLocation>
    <subcellularLocation>
        <location evidence="1">Nucleus</location>
    </subcellularLocation>
</comment>
<evidence type="ECO:0000256" key="6">
    <source>
        <dbReference type="ARBA" id="ARBA00023163"/>
    </source>
</evidence>
<dbReference type="PANTHER" id="PTHR46745">
    <property type="entry name" value="TSC22 DOMAIN FAMILY PROTEIN 1"/>
    <property type="match status" value="1"/>
</dbReference>
<dbReference type="AlphaFoldDB" id="A0AAE0ZLI2"/>
<organism evidence="9 10">
    <name type="scientific">Elysia crispata</name>
    <name type="common">lettuce slug</name>
    <dbReference type="NCBI Taxonomy" id="231223"/>
    <lineage>
        <taxon>Eukaryota</taxon>
        <taxon>Metazoa</taxon>
        <taxon>Spiralia</taxon>
        <taxon>Lophotrochozoa</taxon>
        <taxon>Mollusca</taxon>
        <taxon>Gastropoda</taxon>
        <taxon>Heterobranchia</taxon>
        <taxon>Euthyneura</taxon>
        <taxon>Panpulmonata</taxon>
        <taxon>Sacoglossa</taxon>
        <taxon>Placobranchoidea</taxon>
        <taxon>Plakobranchidae</taxon>
        <taxon>Elysia</taxon>
    </lineage>
</organism>
<feature type="compositionally biased region" description="Low complexity" evidence="8">
    <location>
        <begin position="122"/>
        <end position="144"/>
    </location>
</feature>
<dbReference type="PANTHER" id="PTHR46745:SF1">
    <property type="entry name" value="TSC22 DOMAIN FAMILY PROTEIN 1"/>
    <property type="match status" value="1"/>
</dbReference>
<gene>
    <name evidence="9" type="ORF">RRG08_034128</name>
</gene>
<dbReference type="Proteomes" id="UP001283361">
    <property type="component" value="Unassembled WGS sequence"/>
</dbReference>
<evidence type="ECO:0000256" key="7">
    <source>
        <dbReference type="ARBA" id="ARBA00023242"/>
    </source>
</evidence>
<feature type="compositionally biased region" description="Low complexity" evidence="8">
    <location>
        <begin position="171"/>
        <end position="196"/>
    </location>
</feature>
<dbReference type="GO" id="GO:0008284">
    <property type="term" value="P:positive regulation of cell population proliferation"/>
    <property type="evidence" value="ECO:0007669"/>
    <property type="project" value="TreeGrafter"/>
</dbReference>
<dbReference type="InterPro" id="IPR000580">
    <property type="entry name" value="TSC22/Bun"/>
</dbReference>
<feature type="region of interest" description="Disordered" evidence="8">
    <location>
        <begin position="1"/>
        <end position="33"/>
    </location>
</feature>
<evidence type="ECO:0000256" key="4">
    <source>
        <dbReference type="ARBA" id="ARBA00022490"/>
    </source>
</evidence>
<comment type="caution">
    <text evidence="9">The sequence shown here is derived from an EMBL/GenBank/DDBJ whole genome shotgun (WGS) entry which is preliminary data.</text>
</comment>
<evidence type="ECO:0000313" key="10">
    <source>
        <dbReference type="Proteomes" id="UP001283361"/>
    </source>
</evidence>
<proteinExistence type="inferred from homology"/>
<keyword evidence="7" id="KW-0539">Nucleus</keyword>
<dbReference type="GO" id="GO:0005829">
    <property type="term" value="C:cytosol"/>
    <property type="evidence" value="ECO:0007669"/>
    <property type="project" value="TreeGrafter"/>
</dbReference>
<feature type="compositionally biased region" description="Polar residues" evidence="8">
    <location>
        <begin position="150"/>
        <end position="170"/>
    </location>
</feature>
<accession>A0AAE0ZLI2</accession>
<dbReference type="Gene3D" id="1.20.5.490">
    <property type="entry name" value="Single helix bin"/>
    <property type="match status" value="1"/>
</dbReference>
<dbReference type="GO" id="GO:0043066">
    <property type="term" value="P:negative regulation of apoptotic process"/>
    <property type="evidence" value="ECO:0007669"/>
    <property type="project" value="TreeGrafter"/>
</dbReference>
<dbReference type="GO" id="GO:0005634">
    <property type="term" value="C:nucleus"/>
    <property type="evidence" value="ECO:0007669"/>
    <property type="project" value="UniProtKB-SubCell"/>
</dbReference>
<evidence type="ECO:0000256" key="3">
    <source>
        <dbReference type="ARBA" id="ARBA00007908"/>
    </source>
</evidence>
<keyword evidence="5" id="KW-0805">Transcription regulation</keyword>
<protein>
    <submittedName>
        <fullName evidence="9">Uncharacterized protein</fullName>
    </submittedName>
</protein>
<dbReference type="SUPFAM" id="SSF58026">
    <property type="entry name" value="Delta-sleep-inducing peptide immunoreactive peptide"/>
    <property type="match status" value="1"/>
</dbReference>
<dbReference type="CDD" id="cd21936">
    <property type="entry name" value="ZIP_TSC22D"/>
    <property type="match status" value="1"/>
</dbReference>
<comment type="similarity">
    <text evidence="3">Belongs to the TSC-22/Dip/Bun family.</text>
</comment>
<keyword evidence="6" id="KW-0804">Transcription</keyword>
<sequence length="202" mass="21656">MDVSTPDSDRRRDASPGSFSKPPAVMAGGAPCGTKGREVSFMRKMDLVKRHLMYAVREEVEILKQQIGEMMERIGQLEYENTVLKSEAKPETLSKLLLPRVTQAASQQILPSGGASGGAGGVPTSAGVASQQQQSNVVVAQTQQKPPTPNGQQTTIAMLPPQQAQTISSGTSTPTPQHMQQQQQQQHLHQTSTSQPGQTPMS</sequence>